<dbReference type="Pfam" id="PF00582">
    <property type="entry name" value="Usp"/>
    <property type="match status" value="2"/>
</dbReference>
<proteinExistence type="inferred from homology"/>
<sequence>MALARLLAAVDRFPQGEAVLARTLQLARAHGAAVTIAHVIDVPGPLPSLDLGETLRAQLERGARDRIEAALGGLDGADIDIDVRIVLGHAVTCLTDLARDVGAGLMVMGAHQGDRLADRILGSTTDRVMASGYVPLLVVRAGIAPPHARVLLAADGGPSDEAALSFAAGLLPQASLHLVQAVRIVQQLEEAILRIGTGPEEMEAHRRAIADAAARNLRELAATLDRPVTLRVMQGDPADAIVRAARRRGSDLIVLGRGRAGLFRRAFVGSVARRVVRDAPCDVLVCRPPEGGQSD</sequence>
<dbReference type="Gene3D" id="3.40.50.620">
    <property type="entry name" value="HUPs"/>
    <property type="match status" value="2"/>
</dbReference>
<dbReference type="Proteomes" id="UP000048908">
    <property type="component" value="Unassembled WGS sequence"/>
</dbReference>
<dbReference type="STRING" id="282197.SAMN04488517_101234"/>
<feature type="domain" description="UspA" evidence="2">
    <location>
        <begin position="5"/>
        <end position="140"/>
    </location>
</feature>
<protein>
    <submittedName>
        <fullName evidence="3">Universal stress protein/MSMEI_3859</fullName>
    </submittedName>
</protein>
<dbReference type="InterPro" id="IPR014729">
    <property type="entry name" value="Rossmann-like_a/b/a_fold"/>
</dbReference>
<dbReference type="InterPro" id="IPR006015">
    <property type="entry name" value="Universal_stress_UspA"/>
</dbReference>
<evidence type="ECO:0000259" key="2">
    <source>
        <dbReference type="Pfam" id="PF00582"/>
    </source>
</evidence>
<evidence type="ECO:0000313" key="4">
    <source>
        <dbReference type="Proteomes" id="UP000048908"/>
    </source>
</evidence>
<keyword evidence="4" id="KW-1185">Reference proteome</keyword>
<accession>A0A0M6XMR9</accession>
<evidence type="ECO:0000256" key="1">
    <source>
        <dbReference type="ARBA" id="ARBA00008791"/>
    </source>
</evidence>
<dbReference type="OrthoDB" id="5564966at2"/>
<evidence type="ECO:0000313" key="3">
    <source>
        <dbReference type="EMBL" id="CTQ31425.1"/>
    </source>
</evidence>
<reference evidence="3 4" key="1">
    <citation type="submission" date="2015-07" db="EMBL/GenBank/DDBJ databases">
        <authorList>
            <person name="Noorani M."/>
        </authorList>
    </citation>
    <scope>NUCLEOTIDE SEQUENCE [LARGE SCALE GENOMIC DNA]</scope>
    <source>
        <strain evidence="3 4">CECT 5088</strain>
    </source>
</reference>
<feature type="domain" description="UspA" evidence="2">
    <location>
        <begin position="149"/>
        <end position="287"/>
    </location>
</feature>
<dbReference type="CDD" id="cd00293">
    <property type="entry name" value="USP-like"/>
    <property type="match status" value="2"/>
</dbReference>
<dbReference type="EMBL" id="CXPG01000009">
    <property type="protein sequence ID" value="CTQ31425.1"/>
    <property type="molecule type" value="Genomic_DNA"/>
</dbReference>
<dbReference type="RefSeq" id="WP_055680916.1">
    <property type="nucleotide sequence ID" value="NZ_CXPG01000009.1"/>
</dbReference>
<dbReference type="PRINTS" id="PR01438">
    <property type="entry name" value="UNVRSLSTRESS"/>
</dbReference>
<gene>
    <name evidence="3" type="ORF">JAN5088_00183</name>
</gene>
<dbReference type="PANTHER" id="PTHR46268">
    <property type="entry name" value="STRESS RESPONSE PROTEIN NHAX"/>
    <property type="match status" value="1"/>
</dbReference>
<dbReference type="InterPro" id="IPR006016">
    <property type="entry name" value="UspA"/>
</dbReference>
<dbReference type="AlphaFoldDB" id="A0A0M6XMR9"/>
<organism evidence="3 4">
    <name type="scientific">Jannaschia rubra</name>
    <dbReference type="NCBI Taxonomy" id="282197"/>
    <lineage>
        <taxon>Bacteria</taxon>
        <taxon>Pseudomonadati</taxon>
        <taxon>Pseudomonadota</taxon>
        <taxon>Alphaproteobacteria</taxon>
        <taxon>Rhodobacterales</taxon>
        <taxon>Roseobacteraceae</taxon>
        <taxon>Jannaschia</taxon>
    </lineage>
</organism>
<name>A0A0M6XMR9_9RHOB</name>
<comment type="similarity">
    <text evidence="1">Belongs to the universal stress protein A family.</text>
</comment>
<dbReference type="SUPFAM" id="SSF52402">
    <property type="entry name" value="Adenine nucleotide alpha hydrolases-like"/>
    <property type="match status" value="2"/>
</dbReference>
<dbReference type="PANTHER" id="PTHR46268:SF6">
    <property type="entry name" value="UNIVERSAL STRESS PROTEIN UP12"/>
    <property type="match status" value="1"/>
</dbReference>